<accession>A0A2T5ISD9</accession>
<dbReference type="Proteomes" id="UP000244223">
    <property type="component" value="Unassembled WGS sequence"/>
</dbReference>
<evidence type="ECO:0000313" key="2">
    <source>
        <dbReference type="Proteomes" id="UP000244223"/>
    </source>
</evidence>
<proteinExistence type="predicted"/>
<keyword evidence="2" id="KW-1185">Reference proteome</keyword>
<protein>
    <submittedName>
        <fullName evidence="1">Uncharacterized protein</fullName>
    </submittedName>
</protein>
<dbReference type="RefSeq" id="WP_107867020.1">
    <property type="nucleotide sequence ID" value="NZ_QAON01000030.1"/>
</dbReference>
<gene>
    <name evidence="1" type="ORF">C8N29_13010</name>
</gene>
<sequence length="75" mass="8479">MVLSDATKNYPCAHKLAELGAEAYIGRRIADAHGQSMGQIFLLFRQPLQQPEFVSSIFRVFTARVAAELQRQEQK</sequence>
<reference evidence="1 2" key="1">
    <citation type="submission" date="2018-04" db="EMBL/GenBank/DDBJ databases">
        <title>Genomic Encyclopedia of Archaeal and Bacterial Type Strains, Phase II (KMG-II): from individual species to whole genera.</title>
        <authorList>
            <person name="Goeker M."/>
        </authorList>
    </citation>
    <scope>NUCLEOTIDE SEQUENCE [LARGE SCALE GENOMIC DNA]</scope>
    <source>
        <strain evidence="1 2">DSM 5822</strain>
    </source>
</reference>
<name>A0A2T5ISD9_9GAMM</name>
<comment type="caution">
    <text evidence="1">The sequence shown here is derived from an EMBL/GenBank/DDBJ whole genome shotgun (WGS) entry which is preliminary data.</text>
</comment>
<dbReference type="AlphaFoldDB" id="A0A2T5ISD9"/>
<dbReference type="EMBL" id="QAON01000030">
    <property type="protein sequence ID" value="PTQ86765.1"/>
    <property type="molecule type" value="Genomic_DNA"/>
</dbReference>
<organism evidence="1 2">
    <name type="scientific">Agitococcus lubricus</name>
    <dbReference type="NCBI Taxonomy" id="1077255"/>
    <lineage>
        <taxon>Bacteria</taxon>
        <taxon>Pseudomonadati</taxon>
        <taxon>Pseudomonadota</taxon>
        <taxon>Gammaproteobacteria</taxon>
        <taxon>Moraxellales</taxon>
        <taxon>Moraxellaceae</taxon>
        <taxon>Agitococcus</taxon>
    </lineage>
</organism>
<evidence type="ECO:0000313" key="1">
    <source>
        <dbReference type="EMBL" id="PTQ86765.1"/>
    </source>
</evidence>